<dbReference type="GO" id="GO:0005721">
    <property type="term" value="C:pericentric heterochromatin"/>
    <property type="evidence" value="ECO:0007669"/>
    <property type="project" value="TreeGrafter"/>
</dbReference>
<dbReference type="PROSITE" id="PS51194">
    <property type="entry name" value="HELICASE_CTER"/>
    <property type="match status" value="1"/>
</dbReference>
<dbReference type="GO" id="GO:0005634">
    <property type="term" value="C:nucleus"/>
    <property type="evidence" value="ECO:0007669"/>
    <property type="project" value="UniProtKB-SubCell"/>
</dbReference>
<keyword evidence="4" id="KW-0597">Phosphoprotein</keyword>
<dbReference type="GeneTree" id="ENSGT00740000115593"/>
<dbReference type="Gene3D" id="3.40.50.300">
    <property type="entry name" value="P-loop containing nucleotide triphosphate hydrolases"/>
    <property type="match status" value="1"/>
</dbReference>
<comment type="function">
    <text evidence="16">Plays an essential role in normal development and survival. Involved in regulation of the expansion or survival of lymphoid cells. Required for de novo or maintenance DNA methylation. May control silencing of the imprinted CDKN1C gene through DNA methylation. May play a role in formation and organization of heterochromatin, implying a functional role in the regulation of transcription and mitosis.</text>
</comment>
<evidence type="ECO:0000313" key="22">
    <source>
        <dbReference type="Proteomes" id="UP001108240"/>
    </source>
</evidence>
<evidence type="ECO:0000256" key="7">
    <source>
        <dbReference type="ARBA" id="ARBA00022776"/>
    </source>
</evidence>
<dbReference type="Ensembl" id="ENSCCRT00000153386.1">
    <property type="protein sequence ID" value="ENSCCRP00000120455.1"/>
    <property type="gene ID" value="ENSCCRG00000027223.2"/>
</dbReference>
<dbReference type="GO" id="GO:0004386">
    <property type="term" value="F:helicase activity"/>
    <property type="evidence" value="ECO:0007669"/>
    <property type="project" value="UniProtKB-KW"/>
</dbReference>
<keyword evidence="10" id="KW-0067">ATP-binding</keyword>
<dbReference type="Pfam" id="PF00176">
    <property type="entry name" value="SNF2-rel_dom"/>
    <property type="match status" value="1"/>
</dbReference>
<dbReference type="GO" id="GO:0003682">
    <property type="term" value="F:chromatin binding"/>
    <property type="evidence" value="ECO:0007669"/>
    <property type="project" value="TreeGrafter"/>
</dbReference>
<keyword evidence="9" id="KW-0347">Helicase</keyword>
<dbReference type="PROSITE" id="PS51192">
    <property type="entry name" value="HELICASE_ATP_BIND_1"/>
    <property type="match status" value="1"/>
</dbReference>
<feature type="region of interest" description="Disordered" evidence="18">
    <location>
        <begin position="13"/>
        <end position="35"/>
    </location>
</feature>
<keyword evidence="6" id="KW-0547">Nucleotide-binding</keyword>
<evidence type="ECO:0000256" key="15">
    <source>
        <dbReference type="ARBA" id="ARBA00023306"/>
    </source>
</evidence>
<reference evidence="21" key="1">
    <citation type="submission" date="2025-08" db="UniProtKB">
        <authorList>
            <consortium name="Ensembl"/>
        </authorList>
    </citation>
    <scope>IDENTIFICATION</scope>
</reference>
<evidence type="ECO:0000256" key="16">
    <source>
        <dbReference type="ARBA" id="ARBA00053349"/>
    </source>
</evidence>
<dbReference type="InterPro" id="IPR027417">
    <property type="entry name" value="P-loop_NTPase"/>
</dbReference>
<evidence type="ECO:0000259" key="19">
    <source>
        <dbReference type="PROSITE" id="PS51192"/>
    </source>
</evidence>
<dbReference type="GO" id="GO:0031508">
    <property type="term" value="P:pericentric heterochromatin formation"/>
    <property type="evidence" value="ECO:0007669"/>
    <property type="project" value="TreeGrafter"/>
</dbReference>
<dbReference type="GO" id="GO:0005524">
    <property type="term" value="F:ATP binding"/>
    <property type="evidence" value="ECO:0007669"/>
    <property type="project" value="UniProtKB-KW"/>
</dbReference>
<evidence type="ECO:0000256" key="11">
    <source>
        <dbReference type="ARBA" id="ARBA00023015"/>
    </source>
</evidence>
<keyword evidence="22" id="KW-1185">Reference proteome</keyword>
<proteinExistence type="inferred from homology"/>
<evidence type="ECO:0000313" key="21">
    <source>
        <dbReference type="Ensembl" id="ENSCCRP00000120455.1"/>
    </source>
</evidence>
<evidence type="ECO:0000256" key="2">
    <source>
        <dbReference type="ARBA" id="ARBA00007025"/>
    </source>
</evidence>
<organism evidence="21 22">
    <name type="scientific">Cyprinus carpio carpio</name>
    <dbReference type="NCBI Taxonomy" id="630221"/>
    <lineage>
        <taxon>Eukaryota</taxon>
        <taxon>Metazoa</taxon>
        <taxon>Chordata</taxon>
        <taxon>Craniata</taxon>
        <taxon>Vertebrata</taxon>
        <taxon>Euteleostomi</taxon>
        <taxon>Actinopterygii</taxon>
        <taxon>Neopterygii</taxon>
        <taxon>Teleostei</taxon>
        <taxon>Ostariophysi</taxon>
        <taxon>Cypriniformes</taxon>
        <taxon>Cyprinidae</taxon>
        <taxon>Cyprininae</taxon>
        <taxon>Cyprinus</taxon>
    </lineage>
</organism>
<name>A0A9J7YT46_CYPCA</name>
<evidence type="ECO:0000256" key="12">
    <source>
        <dbReference type="ARBA" id="ARBA00023054"/>
    </source>
</evidence>
<evidence type="ECO:0000256" key="13">
    <source>
        <dbReference type="ARBA" id="ARBA00023163"/>
    </source>
</evidence>
<keyword evidence="14" id="KW-0539">Nucleus</keyword>
<dbReference type="CDD" id="cd18009">
    <property type="entry name" value="DEXHc_HELLS_SMARCA6"/>
    <property type="match status" value="1"/>
</dbReference>
<dbReference type="InterPro" id="IPR049730">
    <property type="entry name" value="SNF2/RAD54-like_C"/>
</dbReference>
<sequence>MFTCCSIVKEETRSASPHCPKPNESKEPEGTAVEENTNGRSTLFTVHGGRPACASPCSLQSDFSNLHFTEKSMHGEIVITKEMEEEEKHLVEEGEKKEREMMEEARQSWEKDSQEMRFRRLQHLLEKSNIYSKFLLTKMEQQQQDVSILIRDRKELKMSDVQSINSDLFVTFEVERKKREREEDYKIADVMTKEVSLQCSLFFNDTINEAHSSVKLEAEDIEKMSDTNSDIKGRLSETLRENSKQMLDPERTVNGQPVPAPQPKLFTGGVMRWYQVEGIEWLRMLWENGINGILADEMGLGKTIQCIAHIAMMVEKKVLGPFLVVAPLSTLPNWISEFKRFTPEVSVLLYHGPQKERMDLVKKIRQAQGPLRMCPVVVTSFEIAMRDRKLLQRFHWNYMIVDEGHRIKNLNCRLVQELKMLMTDNKLLLTGTPLQNNLSELWSLLNFLLPDVFDDLKSFESWFDISTITSDAENIVANEREQNILHMLHQILTPFLLRRLKSDVTLEVPPKKEIVVYAPLTNKQEAFYMAIVNKTIAKLLGQEKVTPVPLTSSGRPKRRARKVVDYYESNTDSVKDLEKYLEKVQKEMDSQARFVSLVVFTMVDVSMPVDAQVNLKLQNILMLLKRCCNHAYLIEYPLDPTTGEFKIDEQLVETSGKFLILDRMLPELKKRGHKVLIFSQMTSILDILMDYCYLRGYDYSRLDGSMSYTDRDENMKKFSSDPEVFLFLLSTRAGGLGINLTAADTVIIFDSDWNPQADLQAQDRCHRIGQTKPVMVYRLITANTIDEKILERASAKRKLEKMVIHKNKFKGSKAELKQTKSCVDLNELVELLKSRDYDQAVKGTKGKVISDKDLEILLDRSDLMNQAKKRVKLEKDGVFKVMETKDDDGDISLS</sequence>
<keyword evidence="8" id="KW-0378">Hydrolase</keyword>
<dbReference type="AlphaFoldDB" id="A0A9J7YT46"/>
<keyword evidence="3" id="KW-0217">Developmental protein</keyword>
<evidence type="ECO:0000259" key="20">
    <source>
        <dbReference type="PROSITE" id="PS51194"/>
    </source>
</evidence>
<evidence type="ECO:0000256" key="14">
    <source>
        <dbReference type="ARBA" id="ARBA00023242"/>
    </source>
</evidence>
<keyword evidence="13" id="KW-0804">Transcription</keyword>
<dbReference type="InterPro" id="IPR000330">
    <property type="entry name" value="SNF2_N"/>
</dbReference>
<dbReference type="Gene3D" id="3.40.50.10810">
    <property type="entry name" value="Tandem AAA-ATPase domain"/>
    <property type="match status" value="1"/>
</dbReference>
<dbReference type="GO" id="GO:0051301">
    <property type="term" value="P:cell division"/>
    <property type="evidence" value="ECO:0007669"/>
    <property type="project" value="UniProtKB-KW"/>
</dbReference>
<dbReference type="SUPFAM" id="SSF52540">
    <property type="entry name" value="P-loop containing nucleoside triphosphate hydrolases"/>
    <property type="match status" value="2"/>
</dbReference>
<dbReference type="Pfam" id="PF00271">
    <property type="entry name" value="Helicase_C"/>
    <property type="match status" value="1"/>
</dbReference>
<keyword evidence="11" id="KW-0805">Transcription regulation</keyword>
<evidence type="ECO:0000256" key="8">
    <source>
        <dbReference type="ARBA" id="ARBA00022801"/>
    </source>
</evidence>
<evidence type="ECO:0000256" key="18">
    <source>
        <dbReference type="SAM" id="MobiDB-lite"/>
    </source>
</evidence>
<dbReference type="FunFam" id="3.40.50.300:FF:000577">
    <property type="entry name" value="lymphoid-specific helicase isoform X1"/>
    <property type="match status" value="1"/>
</dbReference>
<dbReference type="GO" id="GO:0016787">
    <property type="term" value="F:hydrolase activity"/>
    <property type="evidence" value="ECO:0007669"/>
    <property type="project" value="UniProtKB-KW"/>
</dbReference>
<evidence type="ECO:0000256" key="1">
    <source>
        <dbReference type="ARBA" id="ARBA00004123"/>
    </source>
</evidence>
<dbReference type="InterPro" id="IPR038718">
    <property type="entry name" value="SNF2-like_sf"/>
</dbReference>
<evidence type="ECO:0000256" key="4">
    <source>
        <dbReference type="ARBA" id="ARBA00022553"/>
    </source>
</evidence>
<dbReference type="PANTHER" id="PTHR47161:SF1">
    <property type="entry name" value="LYMPHOID-SPECIFIC HELICASE"/>
    <property type="match status" value="1"/>
</dbReference>
<keyword evidence="7" id="KW-0498">Mitosis</keyword>
<evidence type="ECO:0000256" key="6">
    <source>
        <dbReference type="ARBA" id="ARBA00022741"/>
    </source>
</evidence>
<dbReference type="SMART" id="SM00490">
    <property type="entry name" value="HELICc"/>
    <property type="match status" value="1"/>
</dbReference>
<reference evidence="21" key="2">
    <citation type="submission" date="2025-09" db="UniProtKB">
        <authorList>
            <consortium name="Ensembl"/>
        </authorList>
    </citation>
    <scope>IDENTIFICATION</scope>
</reference>
<feature type="domain" description="Helicase ATP-binding" evidence="19">
    <location>
        <begin position="283"/>
        <end position="451"/>
    </location>
</feature>
<dbReference type="SMART" id="SM00487">
    <property type="entry name" value="DEXDc"/>
    <property type="match status" value="1"/>
</dbReference>
<dbReference type="Proteomes" id="UP001108240">
    <property type="component" value="Unplaced"/>
</dbReference>
<dbReference type="PANTHER" id="PTHR47161">
    <property type="entry name" value="LYMPHOID-SPECIFIC HELICASE"/>
    <property type="match status" value="1"/>
</dbReference>
<dbReference type="InterPro" id="IPR014001">
    <property type="entry name" value="Helicase_ATP-bd"/>
</dbReference>
<keyword evidence="15" id="KW-0131">Cell cycle</keyword>
<dbReference type="FunFam" id="3.40.50.10810:FF:000015">
    <property type="entry name" value="lymphoid-specific helicase isoform X1"/>
    <property type="match status" value="1"/>
</dbReference>
<evidence type="ECO:0000256" key="9">
    <source>
        <dbReference type="ARBA" id="ARBA00022806"/>
    </source>
</evidence>
<evidence type="ECO:0000256" key="17">
    <source>
        <dbReference type="ARBA" id="ARBA00081399"/>
    </source>
</evidence>
<dbReference type="InterPro" id="IPR001650">
    <property type="entry name" value="Helicase_C-like"/>
</dbReference>
<dbReference type="GO" id="GO:0046651">
    <property type="term" value="P:lymphocyte proliferation"/>
    <property type="evidence" value="ECO:0007669"/>
    <property type="project" value="TreeGrafter"/>
</dbReference>
<dbReference type="GO" id="GO:0044027">
    <property type="term" value="P:negative regulation of gene expression via chromosomal CpG island methylation"/>
    <property type="evidence" value="ECO:0007669"/>
    <property type="project" value="TreeGrafter"/>
</dbReference>
<dbReference type="InterPro" id="IPR044753">
    <property type="entry name" value="HELLS_N"/>
</dbReference>
<accession>A0A9J7YT46</accession>
<protein>
    <recommendedName>
        <fullName evidence="17">Proliferation-associated SNF2-like protein</fullName>
    </recommendedName>
</protein>
<keyword evidence="12" id="KW-0175">Coiled coil</keyword>
<comment type="similarity">
    <text evidence="2">Belongs to the SNF2/RAD54 helicase family.</text>
</comment>
<evidence type="ECO:0000256" key="10">
    <source>
        <dbReference type="ARBA" id="ARBA00022840"/>
    </source>
</evidence>
<evidence type="ECO:0000256" key="5">
    <source>
        <dbReference type="ARBA" id="ARBA00022618"/>
    </source>
</evidence>
<dbReference type="GO" id="GO:0006346">
    <property type="term" value="P:DNA methylation-dependent constitutive heterochromatin formation"/>
    <property type="evidence" value="ECO:0007669"/>
    <property type="project" value="TreeGrafter"/>
</dbReference>
<evidence type="ECO:0000256" key="3">
    <source>
        <dbReference type="ARBA" id="ARBA00022473"/>
    </source>
</evidence>
<keyword evidence="5" id="KW-0132">Cell division</keyword>
<comment type="subcellular location">
    <subcellularLocation>
        <location evidence="1">Nucleus</location>
    </subcellularLocation>
</comment>
<dbReference type="CDD" id="cd18793">
    <property type="entry name" value="SF2_C_SNF"/>
    <property type="match status" value="1"/>
</dbReference>
<feature type="domain" description="Helicase C-terminal" evidence="20">
    <location>
        <begin position="660"/>
        <end position="810"/>
    </location>
</feature>